<organism evidence="1 2">
    <name type="scientific">Brumimicrobium glaciale</name>
    <dbReference type="NCBI Taxonomy" id="200475"/>
    <lineage>
        <taxon>Bacteria</taxon>
        <taxon>Pseudomonadati</taxon>
        <taxon>Bacteroidota</taxon>
        <taxon>Flavobacteriia</taxon>
        <taxon>Flavobacteriales</taxon>
        <taxon>Crocinitomicaceae</taxon>
        <taxon>Brumimicrobium</taxon>
    </lineage>
</organism>
<evidence type="ECO:0000313" key="2">
    <source>
        <dbReference type="Proteomes" id="UP000293952"/>
    </source>
</evidence>
<dbReference type="Proteomes" id="UP000293952">
    <property type="component" value="Unassembled WGS sequence"/>
</dbReference>
<proteinExistence type="predicted"/>
<dbReference type="RefSeq" id="WP_130094476.1">
    <property type="nucleotide sequence ID" value="NZ_SETE01000006.1"/>
</dbReference>
<reference evidence="1 2" key="1">
    <citation type="submission" date="2019-02" db="EMBL/GenBank/DDBJ databases">
        <title>Genome sequence of the sea-ice species Brumimicrobium glaciale.</title>
        <authorList>
            <person name="Bowman J.P."/>
        </authorList>
    </citation>
    <scope>NUCLEOTIDE SEQUENCE [LARGE SCALE GENOMIC DNA]</scope>
    <source>
        <strain evidence="1 2">IC156</strain>
    </source>
</reference>
<name>A0A4V1WF90_9FLAO</name>
<comment type="caution">
    <text evidence="1">The sequence shown here is derived from an EMBL/GenBank/DDBJ whole genome shotgun (WGS) entry which is preliminary data.</text>
</comment>
<gene>
    <name evidence="1" type="ORF">ERX46_13875</name>
</gene>
<dbReference type="EMBL" id="SETE01000006">
    <property type="protein sequence ID" value="RYM32366.1"/>
    <property type="molecule type" value="Genomic_DNA"/>
</dbReference>
<dbReference type="OrthoDB" id="1114717at2"/>
<sequence>MRLLLAIFLISSSIGLSQNDCNYTEREVISLFKHINKTDASNIDQPEIREKDFHKNFDTIIKVMNCADFEIEKGNYSKRQKRNIEIAIGRTLIHIFQNAPERILNDSFIALIKSQLESANLKKSTLIIALSVYRYDYKDDFEDLELYFMKALKEWDIHIDELAYS</sequence>
<protein>
    <submittedName>
        <fullName evidence="1">Uncharacterized protein</fullName>
    </submittedName>
</protein>
<accession>A0A4V1WF90</accession>
<dbReference type="AlphaFoldDB" id="A0A4V1WF90"/>
<keyword evidence="2" id="KW-1185">Reference proteome</keyword>
<evidence type="ECO:0000313" key="1">
    <source>
        <dbReference type="EMBL" id="RYM32366.1"/>
    </source>
</evidence>